<dbReference type="AlphaFoldDB" id="A0A510WHU7"/>
<gene>
    <name evidence="1" type="ORF">ETH01_24380</name>
</gene>
<evidence type="ECO:0000313" key="1">
    <source>
        <dbReference type="EMBL" id="GEK38151.1"/>
    </source>
</evidence>
<name>A0A510WHU7_ENTTH</name>
<protein>
    <submittedName>
        <fullName evidence="1">Uncharacterized protein</fullName>
    </submittedName>
</protein>
<dbReference type="RefSeq" id="WP_071868284.1">
    <property type="nucleotide sequence ID" value="NZ_BJUG01000018.1"/>
</dbReference>
<proteinExistence type="predicted"/>
<reference evidence="1 2" key="1">
    <citation type="submission" date="2019-07" db="EMBL/GenBank/DDBJ databases">
        <title>Whole genome shotgun sequence of Enterococcus thailandicus NBRC 101867.</title>
        <authorList>
            <person name="Hosoyama A."/>
            <person name="Uohara A."/>
            <person name="Ohji S."/>
            <person name="Ichikawa N."/>
        </authorList>
    </citation>
    <scope>NUCLEOTIDE SEQUENCE [LARGE SCALE GENOMIC DNA]</scope>
    <source>
        <strain evidence="1 2">NBRC 101867</strain>
    </source>
</reference>
<sequence>MSKKNVDENTKKKQLTFVDMAIASLQSFREELAKDKLFIEDGIVQDEYTVATEKAADGNNIYIRIDYQRYEQPKKLADFVETRPKNKTE</sequence>
<organism evidence="1 2">
    <name type="scientific">Enterococcus thailandicus</name>
    <dbReference type="NCBI Taxonomy" id="417368"/>
    <lineage>
        <taxon>Bacteria</taxon>
        <taxon>Bacillati</taxon>
        <taxon>Bacillota</taxon>
        <taxon>Bacilli</taxon>
        <taxon>Lactobacillales</taxon>
        <taxon>Enterococcaceae</taxon>
        <taxon>Enterococcus</taxon>
    </lineage>
</organism>
<dbReference type="EMBL" id="BJUG01000018">
    <property type="protein sequence ID" value="GEK38151.1"/>
    <property type="molecule type" value="Genomic_DNA"/>
</dbReference>
<comment type="caution">
    <text evidence="1">The sequence shown here is derived from an EMBL/GenBank/DDBJ whole genome shotgun (WGS) entry which is preliminary data.</text>
</comment>
<evidence type="ECO:0000313" key="2">
    <source>
        <dbReference type="Proteomes" id="UP000321361"/>
    </source>
</evidence>
<accession>A0A510WHU7</accession>
<dbReference type="Proteomes" id="UP000321361">
    <property type="component" value="Unassembled WGS sequence"/>
</dbReference>